<dbReference type="InterPro" id="IPR042557">
    <property type="entry name" value="SCO4226"/>
</dbReference>
<dbReference type="STRING" id="119000.SAMN05661010_00815"/>
<accession>A0A1G9GSG2</accession>
<dbReference type="RefSeq" id="WP_089725709.1">
    <property type="nucleotide sequence ID" value="NZ_FNGI01000001.1"/>
</dbReference>
<dbReference type="AlphaFoldDB" id="A0A1G9GSG2"/>
<dbReference type="Proteomes" id="UP000198654">
    <property type="component" value="Unassembled WGS sequence"/>
</dbReference>
<keyword evidence="2" id="KW-1185">Reference proteome</keyword>
<sequence>MPPVSLAGGPDSGLAGRRLDMTKLIVERYFDTPLTDSDFEQMGSRLLPCIAQYGGKWLQSYVSADRKHTVCAFDAPDAESIRMAHRTAEVRLDKVWSADIITPEDIGPSPHAA</sequence>
<evidence type="ECO:0000313" key="2">
    <source>
        <dbReference type="Proteomes" id="UP000198654"/>
    </source>
</evidence>
<dbReference type="Pfam" id="PF14026">
    <property type="entry name" value="SCO4226-like"/>
    <property type="match status" value="1"/>
</dbReference>
<gene>
    <name evidence="1" type="ORF">SAMN05661010_00815</name>
</gene>
<reference evidence="1 2" key="1">
    <citation type="submission" date="2016-10" db="EMBL/GenBank/DDBJ databases">
        <authorList>
            <person name="de Groot N.N."/>
        </authorList>
    </citation>
    <scope>NUCLEOTIDE SEQUENCE [LARGE SCALE GENOMIC DNA]</scope>
    <source>
        <strain evidence="1 2">DSM 14789</strain>
    </source>
</reference>
<organism evidence="1 2">
    <name type="scientific">Modicisalibacter muralis</name>
    <dbReference type="NCBI Taxonomy" id="119000"/>
    <lineage>
        <taxon>Bacteria</taxon>
        <taxon>Pseudomonadati</taxon>
        <taxon>Pseudomonadota</taxon>
        <taxon>Gammaproteobacteria</taxon>
        <taxon>Oceanospirillales</taxon>
        <taxon>Halomonadaceae</taxon>
        <taxon>Modicisalibacter</taxon>
    </lineage>
</organism>
<dbReference type="Gene3D" id="3.30.70.3090">
    <property type="entry name" value="ORF SCO4226, nickel-binding ferredoxin-like monomer"/>
    <property type="match status" value="1"/>
</dbReference>
<evidence type="ECO:0008006" key="3">
    <source>
        <dbReference type="Google" id="ProtNLM"/>
    </source>
</evidence>
<proteinExistence type="predicted"/>
<name>A0A1G9GSG2_9GAMM</name>
<dbReference type="EMBL" id="FNGI01000001">
    <property type="protein sequence ID" value="SDL03554.1"/>
    <property type="molecule type" value="Genomic_DNA"/>
</dbReference>
<evidence type="ECO:0000313" key="1">
    <source>
        <dbReference type="EMBL" id="SDL03554.1"/>
    </source>
</evidence>
<protein>
    <recommendedName>
        <fullName evidence="3">DUF4242 domain-containing protein</fullName>
    </recommendedName>
</protein>
<dbReference type="InterPro" id="IPR025336">
    <property type="entry name" value="SCO4226-like"/>
</dbReference>
<dbReference type="OrthoDB" id="9800027at2"/>